<feature type="transmembrane region" description="Helical" evidence="1">
    <location>
        <begin position="20"/>
        <end position="46"/>
    </location>
</feature>
<gene>
    <name evidence="2" type="ORF">CR152_25385</name>
</gene>
<reference evidence="2" key="1">
    <citation type="submission" date="2017-10" db="EMBL/GenBank/DDBJ databases">
        <title>Massilia psychrophilum sp. nov., a novel purple-pigmented bacterium isolated from Tianshan glacier, Xinjiang Municipality, China.</title>
        <authorList>
            <person name="Wang H."/>
        </authorList>
    </citation>
    <scope>NUCLEOTIDE SEQUENCE [LARGE SCALE GENOMIC DNA]</scope>
    <source>
        <strain evidence="2">B2</strain>
    </source>
</reference>
<evidence type="ECO:0000256" key="1">
    <source>
        <dbReference type="SAM" id="Phobius"/>
    </source>
</evidence>
<proteinExistence type="predicted"/>
<organism evidence="2 3">
    <name type="scientific">Massilia violaceinigra</name>
    <dbReference type="NCBI Taxonomy" id="2045208"/>
    <lineage>
        <taxon>Bacteria</taxon>
        <taxon>Pseudomonadati</taxon>
        <taxon>Pseudomonadota</taxon>
        <taxon>Betaproteobacteria</taxon>
        <taxon>Burkholderiales</taxon>
        <taxon>Oxalobacteraceae</taxon>
        <taxon>Telluria group</taxon>
        <taxon>Massilia</taxon>
    </lineage>
</organism>
<dbReference type="EMBL" id="CP024608">
    <property type="protein sequence ID" value="ATQ77463.1"/>
    <property type="molecule type" value="Genomic_DNA"/>
</dbReference>
<dbReference type="OrthoDB" id="5405464at2"/>
<feature type="transmembrane region" description="Helical" evidence="1">
    <location>
        <begin position="93"/>
        <end position="111"/>
    </location>
</feature>
<evidence type="ECO:0000313" key="2">
    <source>
        <dbReference type="EMBL" id="ATQ77463.1"/>
    </source>
</evidence>
<keyword evidence="1" id="KW-0812">Transmembrane</keyword>
<accession>A0A2D2DR95</accession>
<evidence type="ECO:0000313" key="3">
    <source>
        <dbReference type="Proteomes" id="UP000229897"/>
    </source>
</evidence>
<sequence>MTQDLVLDSNLEEQKNVARILYIVHALALVFSLGLLSVVPLIANYIKRPETEGSFLYSHHSWMIRSFWWFFVWAVVAAFFFITLWWVLGLGIVIAYVVGGLAWIWKAYRLLKGYFDLEKNRAMPG</sequence>
<dbReference type="AlphaFoldDB" id="A0A2D2DR95"/>
<feature type="transmembrane region" description="Helical" evidence="1">
    <location>
        <begin position="67"/>
        <end position="87"/>
    </location>
</feature>
<keyword evidence="3" id="KW-1185">Reference proteome</keyword>
<dbReference type="Proteomes" id="UP000229897">
    <property type="component" value="Chromosome"/>
</dbReference>
<dbReference type="KEGG" id="mass:CR152_25385"/>
<name>A0A2D2DR95_9BURK</name>
<keyword evidence="1" id="KW-1133">Transmembrane helix</keyword>
<protein>
    <recommendedName>
        <fullName evidence="4">Transmembrane protein</fullName>
    </recommendedName>
</protein>
<dbReference type="RefSeq" id="WP_099879658.1">
    <property type="nucleotide sequence ID" value="NZ_CP024608.1"/>
</dbReference>
<keyword evidence="1" id="KW-0472">Membrane</keyword>
<evidence type="ECO:0008006" key="4">
    <source>
        <dbReference type="Google" id="ProtNLM"/>
    </source>
</evidence>